<dbReference type="GeneID" id="26970788"/>
<name>A0A0A2V4L8_PARBA</name>
<gene>
    <name evidence="1" type="ORF">PAAG_11978</name>
</gene>
<keyword evidence="2" id="KW-1185">Reference proteome</keyword>
<evidence type="ECO:0000313" key="2">
    <source>
        <dbReference type="Proteomes" id="UP000002059"/>
    </source>
</evidence>
<dbReference type="Proteomes" id="UP000002059">
    <property type="component" value="Partially assembled WGS sequence"/>
</dbReference>
<dbReference type="HOGENOM" id="CLU_1949457_0_0_1"/>
<accession>A0A0A2V4L8</accession>
<dbReference type="KEGG" id="pbl:PAAG_11978"/>
<dbReference type="RefSeq" id="XP_015702838.1">
    <property type="nucleotide sequence ID" value="XM_015847535.1"/>
</dbReference>
<evidence type="ECO:0000313" key="1">
    <source>
        <dbReference type="EMBL" id="KGQ01302.1"/>
    </source>
</evidence>
<dbReference type="VEuPathDB" id="FungiDB:PAAG_11978"/>
<proteinExistence type="predicted"/>
<sequence length="129" mass="14855">MDDSMIGRWLSQFPMDDLTCKSTSKPLLRRFIHCNQDHFAGCLSKIEGRMRIWTVKCHGWIKLTEAQFTPFSRSAHKDSRWTKEDLLELQRNTSGSYGQAAYVGSSSIVTTCSRYVETPNGRHTFHISH</sequence>
<reference evidence="1 2" key="1">
    <citation type="journal article" date="2011" name="PLoS Genet.">
        <title>Comparative genomic analysis of human fungal pathogens causing paracoccidioidomycosis.</title>
        <authorList>
            <person name="Desjardins C.A."/>
            <person name="Champion M.D."/>
            <person name="Holder J.W."/>
            <person name="Muszewska A."/>
            <person name="Goldberg J."/>
            <person name="Bailao A.M."/>
            <person name="Brigido M.M."/>
            <person name="Ferreira M.E."/>
            <person name="Garcia A.M."/>
            <person name="Grynberg M."/>
            <person name="Gujja S."/>
            <person name="Heiman D.I."/>
            <person name="Henn M.R."/>
            <person name="Kodira C.D."/>
            <person name="Leon-Narvaez H."/>
            <person name="Longo L.V."/>
            <person name="Ma L.J."/>
            <person name="Malavazi I."/>
            <person name="Matsuo A.L."/>
            <person name="Morais F.V."/>
            <person name="Pereira M."/>
            <person name="Rodriguez-Brito S."/>
            <person name="Sakthikumar S."/>
            <person name="Salem-Izacc S.M."/>
            <person name="Sykes S.M."/>
            <person name="Teixeira M.M."/>
            <person name="Vallejo M.C."/>
            <person name="Walter M.E."/>
            <person name="Yandava C."/>
            <person name="Young S."/>
            <person name="Zeng Q."/>
            <person name="Zucker J."/>
            <person name="Felipe M.S."/>
            <person name="Goldman G.H."/>
            <person name="Haas B.J."/>
            <person name="McEwen J.G."/>
            <person name="Nino-Vega G."/>
            <person name="Puccia R."/>
            <person name="San-Blas G."/>
            <person name="Soares C.M."/>
            <person name="Birren B.W."/>
            <person name="Cuomo C.A."/>
        </authorList>
    </citation>
    <scope>NUCLEOTIDE SEQUENCE [LARGE SCALE GENOMIC DNA]</scope>
    <source>
        <strain evidence="2">ATCC MYA-826 / Pb01</strain>
    </source>
</reference>
<dbReference type="AlphaFoldDB" id="A0A0A2V4L8"/>
<dbReference type="EMBL" id="KN294004">
    <property type="protein sequence ID" value="KGQ01302.1"/>
    <property type="molecule type" value="Genomic_DNA"/>
</dbReference>
<protein>
    <submittedName>
        <fullName evidence="1">Uncharacterized protein</fullName>
    </submittedName>
</protein>
<organism evidence="1 2">
    <name type="scientific">Paracoccidioides lutzii (strain ATCC MYA-826 / Pb01)</name>
    <name type="common">Paracoccidioides brasiliensis</name>
    <dbReference type="NCBI Taxonomy" id="502779"/>
    <lineage>
        <taxon>Eukaryota</taxon>
        <taxon>Fungi</taxon>
        <taxon>Dikarya</taxon>
        <taxon>Ascomycota</taxon>
        <taxon>Pezizomycotina</taxon>
        <taxon>Eurotiomycetes</taxon>
        <taxon>Eurotiomycetidae</taxon>
        <taxon>Onygenales</taxon>
        <taxon>Ajellomycetaceae</taxon>
        <taxon>Paracoccidioides</taxon>
    </lineage>
</organism>
<dbReference type="OrthoDB" id="4203520at2759"/>